<protein>
    <submittedName>
        <fullName evidence="1">Uncharacterized protein</fullName>
    </submittedName>
</protein>
<sequence length="103" mass="11982">MHISYALPPSLKTLTVEFEGPDMTSMTSRTERFWGVFDDAIPQYTNLESVRFLTVNITGDENDVMSEHAQERLRRRLPRAAERNLLMFWFLSTRRFAGARGIL</sequence>
<gene>
    <name evidence="1" type="ORF">GFSPODELE1_LOCUS10748</name>
</gene>
<name>A0ABP1EB33_9APHY</name>
<evidence type="ECO:0000313" key="1">
    <source>
        <dbReference type="EMBL" id="CAL1716412.1"/>
    </source>
</evidence>
<organism evidence="1 2">
    <name type="scientific">Somion occarium</name>
    <dbReference type="NCBI Taxonomy" id="3059160"/>
    <lineage>
        <taxon>Eukaryota</taxon>
        <taxon>Fungi</taxon>
        <taxon>Dikarya</taxon>
        <taxon>Basidiomycota</taxon>
        <taxon>Agaricomycotina</taxon>
        <taxon>Agaricomycetes</taxon>
        <taxon>Polyporales</taxon>
        <taxon>Cerrenaceae</taxon>
        <taxon>Somion</taxon>
    </lineage>
</organism>
<dbReference type="Proteomes" id="UP001497453">
    <property type="component" value="Chromosome 9"/>
</dbReference>
<keyword evidence="2" id="KW-1185">Reference proteome</keyword>
<accession>A0ABP1EB33</accession>
<evidence type="ECO:0000313" key="2">
    <source>
        <dbReference type="Proteomes" id="UP001497453"/>
    </source>
</evidence>
<reference evidence="2" key="1">
    <citation type="submission" date="2024-04" db="EMBL/GenBank/DDBJ databases">
        <authorList>
            <person name="Shaw F."/>
            <person name="Minotto A."/>
        </authorList>
    </citation>
    <scope>NUCLEOTIDE SEQUENCE [LARGE SCALE GENOMIC DNA]</scope>
</reference>
<dbReference type="EMBL" id="OZ037952">
    <property type="protein sequence ID" value="CAL1716412.1"/>
    <property type="molecule type" value="Genomic_DNA"/>
</dbReference>
<proteinExistence type="predicted"/>